<comment type="function">
    <text evidence="14">Required for disulfide bond formation in some periplasmic proteins. Acts by oxidizing the DsbA protein.</text>
</comment>
<feature type="topological domain" description="Cytoplasmic" evidence="14">
    <location>
        <begin position="165"/>
        <end position="177"/>
    </location>
</feature>
<proteinExistence type="inferred from homology"/>
<dbReference type="GO" id="GO:0006457">
    <property type="term" value="P:protein folding"/>
    <property type="evidence" value="ECO:0007669"/>
    <property type="project" value="InterPro"/>
</dbReference>
<keyword evidence="10 14" id="KW-0472">Membrane</keyword>
<dbReference type="GO" id="GO:0009055">
    <property type="term" value="F:electron transfer activity"/>
    <property type="evidence" value="ECO:0007669"/>
    <property type="project" value="UniProtKB-UniRule"/>
</dbReference>
<feature type="transmembrane region" description="Helical" evidence="15">
    <location>
        <begin position="37"/>
        <end position="61"/>
    </location>
</feature>
<keyword evidence="5" id="KW-0997">Cell inner membrane</keyword>
<dbReference type="GO" id="GO:0005886">
    <property type="term" value="C:plasma membrane"/>
    <property type="evidence" value="ECO:0007669"/>
    <property type="project" value="UniProtKB-SubCell"/>
</dbReference>
<dbReference type="PANTHER" id="PTHR36570">
    <property type="entry name" value="DISULFIDE BOND FORMATION PROTEIN B"/>
    <property type="match status" value="1"/>
</dbReference>
<keyword evidence="17" id="KW-1185">Reference proteome</keyword>
<keyword evidence="7 14" id="KW-0249">Electron transport</keyword>
<accession>A0A6G9IC96</accession>
<dbReference type="GO" id="GO:0015035">
    <property type="term" value="F:protein-disulfide reductase activity"/>
    <property type="evidence" value="ECO:0007669"/>
    <property type="project" value="UniProtKB-UniRule"/>
</dbReference>
<dbReference type="InterPro" id="IPR003752">
    <property type="entry name" value="DiS_bond_form_DsbB/BdbC"/>
</dbReference>
<evidence type="ECO:0000313" key="16">
    <source>
        <dbReference type="EMBL" id="QIQ21856.1"/>
    </source>
</evidence>
<feature type="transmembrane region" description="Helical" evidence="15">
    <location>
        <begin position="146"/>
        <end position="167"/>
    </location>
</feature>
<keyword evidence="9 14" id="KW-0560">Oxidoreductase</keyword>
<feature type="topological domain" description="Cytoplasmic" evidence="14">
    <location>
        <begin position="1"/>
        <end position="14"/>
    </location>
</feature>
<dbReference type="Proteomes" id="UP000501168">
    <property type="component" value="Chromosome"/>
</dbReference>
<evidence type="ECO:0000256" key="5">
    <source>
        <dbReference type="ARBA" id="ARBA00022519"/>
    </source>
</evidence>
<keyword evidence="3 14" id="KW-0813">Transport</keyword>
<keyword evidence="11 14" id="KW-1015">Disulfide bond</keyword>
<dbReference type="NCBIfam" id="NF002485">
    <property type="entry name" value="PRK01749.1"/>
    <property type="match status" value="1"/>
</dbReference>
<evidence type="ECO:0000256" key="10">
    <source>
        <dbReference type="ARBA" id="ARBA00023136"/>
    </source>
</evidence>
<feature type="disulfide bond" description="Redox-active" evidence="14">
    <location>
        <begin position="41"/>
        <end position="44"/>
    </location>
</feature>
<comment type="caution">
    <text evidence="14">Lacks conserved residue(s) required for the propagation of feature annotation.</text>
</comment>
<reference evidence="16 17" key="1">
    <citation type="submission" date="2020-03" db="EMBL/GenBank/DDBJ databases">
        <title>Complete genome sequence of Orbus sp. IPMB12 (BCRC 80908).</title>
        <authorList>
            <person name="Lo W.-S."/>
            <person name="Chang T.-H."/>
            <person name="Kuo C.-H."/>
        </authorList>
    </citation>
    <scope>NUCLEOTIDE SEQUENCE [LARGE SCALE GENOMIC DNA]</scope>
    <source>
        <strain evidence="16 17">IPMB12</strain>
    </source>
</reference>
<feature type="topological domain" description="Periplasmic" evidence="14">
    <location>
        <begin position="91"/>
        <end position="145"/>
    </location>
</feature>
<feature type="topological domain" description="Periplasmic" evidence="14">
    <location>
        <begin position="32"/>
        <end position="49"/>
    </location>
</feature>
<comment type="subcellular location">
    <subcellularLocation>
        <location evidence="1">Cell inner membrane</location>
        <topology evidence="1">Multi-pass membrane protein</topology>
    </subcellularLocation>
    <subcellularLocation>
        <location evidence="14">Cell membrane</location>
        <topology evidence="14">Multi-pass membrane protein</topology>
    </subcellularLocation>
</comment>
<dbReference type="HAMAP" id="MF_00286">
    <property type="entry name" value="DsbB"/>
    <property type="match status" value="1"/>
</dbReference>
<gene>
    <name evidence="14 16" type="primary">dsbB</name>
    <name evidence="16" type="ORF">IPMB12_09290</name>
</gene>
<keyword evidence="8 14" id="KW-1133">Transmembrane helix</keyword>
<dbReference type="InterPro" id="IPR023380">
    <property type="entry name" value="DsbB-like_sf"/>
</dbReference>
<evidence type="ECO:0000256" key="14">
    <source>
        <dbReference type="HAMAP-Rule" id="MF_00286"/>
    </source>
</evidence>
<evidence type="ECO:0000313" key="17">
    <source>
        <dbReference type="Proteomes" id="UP000501168"/>
    </source>
</evidence>
<evidence type="ECO:0000256" key="4">
    <source>
        <dbReference type="ARBA" id="ARBA00022475"/>
    </source>
</evidence>
<evidence type="ECO:0000256" key="9">
    <source>
        <dbReference type="ARBA" id="ARBA00023002"/>
    </source>
</evidence>
<dbReference type="SUPFAM" id="SSF158442">
    <property type="entry name" value="DsbB-like"/>
    <property type="match status" value="1"/>
</dbReference>
<dbReference type="InParanoid" id="A0A6G9IC96"/>
<feature type="transmembrane region" description="Helical" evidence="15">
    <location>
        <begin position="12"/>
        <end position="31"/>
    </location>
</feature>
<feature type="disulfide bond" description="Redox-active" evidence="14">
    <location>
        <begin position="105"/>
        <end position="131"/>
    </location>
</feature>
<evidence type="ECO:0000256" key="3">
    <source>
        <dbReference type="ARBA" id="ARBA00022448"/>
    </source>
</evidence>
<dbReference type="Pfam" id="PF02600">
    <property type="entry name" value="DsbB"/>
    <property type="match status" value="1"/>
</dbReference>
<dbReference type="EMBL" id="CP050253">
    <property type="protein sequence ID" value="QIQ21856.1"/>
    <property type="molecule type" value="Genomic_DNA"/>
</dbReference>
<dbReference type="AlphaFoldDB" id="A0A6G9IC96"/>
<evidence type="ECO:0000256" key="13">
    <source>
        <dbReference type="ARBA" id="ARBA00023284"/>
    </source>
</evidence>
<keyword evidence="13 14" id="KW-0676">Redox-active center</keyword>
<name>A0A6G9IC96_9GAMM</name>
<feature type="transmembrane region" description="Helical" evidence="15">
    <location>
        <begin position="68"/>
        <end position="90"/>
    </location>
</feature>
<keyword evidence="12 14" id="KW-0143">Chaperone</keyword>
<dbReference type="InterPro" id="IPR022920">
    <property type="entry name" value="Disulphide_bond_form_DsbB"/>
</dbReference>
<keyword evidence="4 14" id="KW-1003">Cell membrane</keyword>
<sequence length="177" mass="20660">MLRLLSQYSRGRTAWFLLFLSAVSFEIVALYFQHVLALAPCVLCIYQRCVILGIMISSLIAMIKPKSFFLRFVAIIIWLFSAVQGFLLAYDQVVLQFRPSIFNSCPVDVQFPSWLPLDSWFPAMFKPYGVCSERVWDFLTIEMSQWLLIIFSCYFIVGLLVLISQLFKPRNRAMWNE</sequence>
<evidence type="ECO:0000256" key="12">
    <source>
        <dbReference type="ARBA" id="ARBA00023186"/>
    </source>
</evidence>
<evidence type="ECO:0000256" key="2">
    <source>
        <dbReference type="ARBA" id="ARBA00008823"/>
    </source>
</evidence>
<evidence type="ECO:0000256" key="8">
    <source>
        <dbReference type="ARBA" id="ARBA00022989"/>
    </source>
</evidence>
<evidence type="ECO:0000256" key="7">
    <source>
        <dbReference type="ARBA" id="ARBA00022982"/>
    </source>
</evidence>
<dbReference type="Gene3D" id="1.20.1550.10">
    <property type="entry name" value="DsbB-like"/>
    <property type="match status" value="1"/>
</dbReference>
<organism evidence="16 17">
    <name type="scientific">Zophobihabitans entericus</name>
    <dbReference type="NCBI Taxonomy" id="1635327"/>
    <lineage>
        <taxon>Bacteria</taxon>
        <taxon>Pseudomonadati</taxon>
        <taxon>Pseudomonadota</taxon>
        <taxon>Gammaproteobacteria</taxon>
        <taxon>Orbales</taxon>
        <taxon>Orbaceae</taxon>
        <taxon>Zophobihabitans</taxon>
    </lineage>
</organism>
<evidence type="ECO:0000256" key="1">
    <source>
        <dbReference type="ARBA" id="ARBA00004429"/>
    </source>
</evidence>
<evidence type="ECO:0000256" key="15">
    <source>
        <dbReference type="SAM" id="Phobius"/>
    </source>
</evidence>
<comment type="similarity">
    <text evidence="2 14">Belongs to the DsbB family.</text>
</comment>
<keyword evidence="6 14" id="KW-0812">Transmembrane</keyword>
<dbReference type="InterPro" id="IPR050183">
    <property type="entry name" value="DsbB"/>
</dbReference>
<evidence type="ECO:0000256" key="11">
    <source>
        <dbReference type="ARBA" id="ARBA00023157"/>
    </source>
</evidence>
<protein>
    <recommendedName>
        <fullName evidence="14">Disulfide bond formation protein B</fullName>
    </recommendedName>
    <alternativeName>
        <fullName evidence="14">Disulfide oxidoreductase</fullName>
    </alternativeName>
</protein>
<dbReference type="KEGG" id="orb:IPMB12_09290"/>
<dbReference type="FunCoup" id="A0A6G9IC96">
    <property type="interactions" value="77"/>
</dbReference>
<dbReference type="PANTHER" id="PTHR36570:SF2">
    <property type="entry name" value="DISULFIDE BOND FORMATION PROTEIN B"/>
    <property type="match status" value="1"/>
</dbReference>
<dbReference type="RefSeq" id="WP_166917075.1">
    <property type="nucleotide sequence ID" value="NZ_CP050253.1"/>
</dbReference>
<evidence type="ECO:0000256" key="6">
    <source>
        <dbReference type="ARBA" id="ARBA00022692"/>
    </source>
</evidence>